<dbReference type="EMBL" id="LT629765">
    <property type="protein sequence ID" value="SDS44643.1"/>
    <property type="molecule type" value="Genomic_DNA"/>
</dbReference>
<dbReference type="Proteomes" id="UP000182237">
    <property type="component" value="Chromosome I"/>
</dbReference>
<organism evidence="1 2">
    <name type="scientific">Corynebacterium timonense</name>
    <dbReference type="NCBI Taxonomy" id="441500"/>
    <lineage>
        <taxon>Bacteria</taxon>
        <taxon>Bacillati</taxon>
        <taxon>Actinomycetota</taxon>
        <taxon>Actinomycetes</taxon>
        <taxon>Mycobacteriales</taxon>
        <taxon>Corynebacteriaceae</taxon>
        <taxon>Corynebacterium</taxon>
    </lineage>
</organism>
<reference evidence="1 2" key="1">
    <citation type="submission" date="2016-10" db="EMBL/GenBank/DDBJ databases">
        <authorList>
            <person name="de Groot N.N."/>
        </authorList>
    </citation>
    <scope>NUCLEOTIDE SEQUENCE [LARGE SCALE GENOMIC DNA]</scope>
    <source>
        <strain evidence="1 2">DSM 45434</strain>
    </source>
</reference>
<dbReference type="Gene3D" id="3.40.50.1000">
    <property type="entry name" value="HAD superfamily/HAD-like"/>
    <property type="match status" value="1"/>
</dbReference>
<dbReference type="InterPro" id="IPR036412">
    <property type="entry name" value="HAD-like_sf"/>
</dbReference>
<proteinExistence type="predicted"/>
<dbReference type="InterPro" id="IPR006439">
    <property type="entry name" value="HAD-SF_hydro_IA"/>
</dbReference>
<dbReference type="RefSeq" id="WP_019194319.1">
    <property type="nucleotide sequence ID" value="NZ_LT629765.1"/>
</dbReference>
<protein>
    <submittedName>
        <fullName evidence="1">Putative hydrolase of the HAD superfamily</fullName>
    </submittedName>
</protein>
<dbReference type="InterPro" id="IPR023214">
    <property type="entry name" value="HAD_sf"/>
</dbReference>
<name>A0A1H1S9T0_9CORY</name>
<evidence type="ECO:0000313" key="2">
    <source>
        <dbReference type="Proteomes" id="UP000182237"/>
    </source>
</evidence>
<evidence type="ECO:0000313" key="1">
    <source>
        <dbReference type="EMBL" id="SDS44643.1"/>
    </source>
</evidence>
<dbReference type="STRING" id="1203190.GCA_000312345_01504"/>
<dbReference type="eggNOG" id="COG1011">
    <property type="taxonomic scope" value="Bacteria"/>
</dbReference>
<dbReference type="NCBIfam" id="TIGR01509">
    <property type="entry name" value="HAD-SF-IA-v3"/>
    <property type="match status" value="1"/>
</dbReference>
<dbReference type="PANTHER" id="PTHR43611:SF3">
    <property type="entry name" value="FLAVIN MONONUCLEOTIDE HYDROLASE 1, CHLOROPLATIC"/>
    <property type="match status" value="1"/>
</dbReference>
<dbReference type="SUPFAM" id="SSF56784">
    <property type="entry name" value="HAD-like"/>
    <property type="match status" value="1"/>
</dbReference>
<sequence length="204" mass="22944">MAVIVFDIGKVIVPEGDRVQRLVGFLRKHHVEVGVTELMEGYWAYRDEYDLGLPDEEYWPKVLGRAGATYDAESLDVIALGRLDGQRNATADVGVEKLLSELDAAGHNLGLLSNAPVSMVEAVRESEWGRPIRVKIFSSEVGVAKPDRRIYEIAERELSQEFAGYERSEVHFFDDREVNVEAAREFGWNAHLWAGEEAARRAVN</sequence>
<gene>
    <name evidence="1" type="ORF">SAMN04488539_1693</name>
</gene>
<keyword evidence="2" id="KW-1185">Reference proteome</keyword>
<keyword evidence="1" id="KW-0378">Hydrolase</keyword>
<dbReference type="PANTHER" id="PTHR43611">
    <property type="entry name" value="ALPHA-D-GLUCOSE 1-PHOSPHATE PHOSPHATASE"/>
    <property type="match status" value="1"/>
</dbReference>
<dbReference type="AlphaFoldDB" id="A0A1H1S9T0"/>
<dbReference type="Pfam" id="PF00702">
    <property type="entry name" value="Hydrolase"/>
    <property type="match status" value="1"/>
</dbReference>
<dbReference type="OrthoDB" id="9795007at2"/>
<dbReference type="GO" id="GO:0016787">
    <property type="term" value="F:hydrolase activity"/>
    <property type="evidence" value="ECO:0007669"/>
    <property type="project" value="UniProtKB-KW"/>
</dbReference>
<accession>A0A1H1S9T0</accession>